<comment type="similarity">
    <text evidence="2">Belongs to the plant rapid alkalinization factor (RALF) family.</text>
</comment>
<evidence type="ECO:0000256" key="1">
    <source>
        <dbReference type="ARBA" id="ARBA00004613"/>
    </source>
</evidence>
<keyword evidence="3" id="KW-0964">Secreted</keyword>
<dbReference type="InterPro" id="IPR008801">
    <property type="entry name" value="RALF"/>
</dbReference>
<evidence type="ECO:0000256" key="2">
    <source>
        <dbReference type="ARBA" id="ARBA00009178"/>
    </source>
</evidence>
<evidence type="ECO:0000256" key="7">
    <source>
        <dbReference type="SAM" id="SignalP"/>
    </source>
</evidence>
<comment type="subcellular location">
    <subcellularLocation>
        <location evidence="1">Secreted</location>
    </subcellularLocation>
</comment>
<dbReference type="EMBL" id="JARPOI010000002">
    <property type="protein sequence ID" value="KAJ9187075.1"/>
    <property type="molecule type" value="Genomic_DNA"/>
</dbReference>
<sequence>METRKRIFWLCNLLPTLLVTLLLLHKPTSQCEVSAENGQCIDPMLESSEIGEEDSSLESSRRILPAMKYISPGALRADQPVCGKAGGPYSGCLPLPSNRYNRGCANIYMCRH</sequence>
<reference evidence="8" key="1">
    <citation type="journal article" date="2023" name="Plant Biotechnol. J.">
        <title>Chromosome-level wild Hevea brasiliensis genome provides new tools for genomic-assisted breeding and valuable loci to elevate rubber yield.</title>
        <authorList>
            <person name="Cheng H."/>
            <person name="Song X."/>
            <person name="Hu Y."/>
            <person name="Wu T."/>
            <person name="Yang Q."/>
            <person name="An Z."/>
            <person name="Feng S."/>
            <person name="Deng Z."/>
            <person name="Wu W."/>
            <person name="Zeng X."/>
            <person name="Tu M."/>
            <person name="Wang X."/>
            <person name="Huang H."/>
        </authorList>
    </citation>
    <scope>NUCLEOTIDE SEQUENCE</scope>
    <source>
        <strain evidence="8">MT/VB/25A 57/8</strain>
    </source>
</reference>
<gene>
    <name evidence="8" type="ORF">P3X46_002571</name>
</gene>
<dbReference type="Proteomes" id="UP001174677">
    <property type="component" value="Chromosome 2"/>
</dbReference>
<evidence type="ECO:0000313" key="8">
    <source>
        <dbReference type="EMBL" id="KAJ9187075.1"/>
    </source>
</evidence>
<name>A0ABQ9N772_HEVBR</name>
<dbReference type="PANTHER" id="PTHR33136">
    <property type="entry name" value="RAPID ALKALINIZATION FACTOR-LIKE"/>
    <property type="match status" value="1"/>
</dbReference>
<evidence type="ECO:0000256" key="4">
    <source>
        <dbReference type="ARBA" id="ARBA00022702"/>
    </source>
</evidence>
<proteinExistence type="inferred from homology"/>
<keyword evidence="5 7" id="KW-0732">Signal</keyword>
<evidence type="ECO:0008006" key="10">
    <source>
        <dbReference type="Google" id="ProtNLM"/>
    </source>
</evidence>
<keyword evidence="9" id="KW-1185">Reference proteome</keyword>
<accession>A0ABQ9N772</accession>
<keyword evidence="4" id="KW-0372">Hormone</keyword>
<organism evidence="8 9">
    <name type="scientific">Hevea brasiliensis</name>
    <name type="common">Para rubber tree</name>
    <name type="synonym">Siphonia brasiliensis</name>
    <dbReference type="NCBI Taxonomy" id="3981"/>
    <lineage>
        <taxon>Eukaryota</taxon>
        <taxon>Viridiplantae</taxon>
        <taxon>Streptophyta</taxon>
        <taxon>Embryophyta</taxon>
        <taxon>Tracheophyta</taxon>
        <taxon>Spermatophyta</taxon>
        <taxon>Magnoliopsida</taxon>
        <taxon>eudicotyledons</taxon>
        <taxon>Gunneridae</taxon>
        <taxon>Pentapetalae</taxon>
        <taxon>rosids</taxon>
        <taxon>fabids</taxon>
        <taxon>Malpighiales</taxon>
        <taxon>Euphorbiaceae</taxon>
        <taxon>Crotonoideae</taxon>
        <taxon>Micrandreae</taxon>
        <taxon>Hevea</taxon>
    </lineage>
</organism>
<comment type="caution">
    <text evidence="8">The sequence shown here is derived from an EMBL/GenBank/DDBJ whole genome shotgun (WGS) entry which is preliminary data.</text>
</comment>
<dbReference type="Pfam" id="PF05498">
    <property type="entry name" value="RALF"/>
    <property type="match status" value="1"/>
</dbReference>
<feature type="signal peptide" evidence="7">
    <location>
        <begin position="1"/>
        <end position="31"/>
    </location>
</feature>
<dbReference type="PANTHER" id="PTHR33136:SF4">
    <property type="entry name" value="PROTEIN RALF-LIKE 32"/>
    <property type="match status" value="1"/>
</dbReference>
<evidence type="ECO:0000256" key="6">
    <source>
        <dbReference type="ARBA" id="ARBA00023157"/>
    </source>
</evidence>
<feature type="chain" id="PRO_5046145423" description="Rapid ALkalinization Factor" evidence="7">
    <location>
        <begin position="32"/>
        <end position="112"/>
    </location>
</feature>
<evidence type="ECO:0000256" key="5">
    <source>
        <dbReference type="ARBA" id="ARBA00022729"/>
    </source>
</evidence>
<keyword evidence="6" id="KW-1015">Disulfide bond</keyword>
<evidence type="ECO:0000313" key="9">
    <source>
        <dbReference type="Proteomes" id="UP001174677"/>
    </source>
</evidence>
<evidence type="ECO:0000256" key="3">
    <source>
        <dbReference type="ARBA" id="ARBA00022525"/>
    </source>
</evidence>
<protein>
    <recommendedName>
        <fullName evidence="10">Rapid ALkalinization Factor</fullName>
    </recommendedName>
</protein>